<dbReference type="Pfam" id="PF00730">
    <property type="entry name" value="HhH-GPD"/>
    <property type="match status" value="1"/>
</dbReference>
<dbReference type="InterPro" id="IPR004036">
    <property type="entry name" value="Endonuclease-III-like_CS2"/>
</dbReference>
<evidence type="ECO:0000256" key="9">
    <source>
        <dbReference type="ARBA" id="ARBA00023239"/>
    </source>
</evidence>
<evidence type="ECO:0000256" key="4">
    <source>
        <dbReference type="ARBA" id="ARBA00022763"/>
    </source>
</evidence>
<reference evidence="15" key="1">
    <citation type="submission" date="2019-10" db="EMBL/GenBank/DDBJ databases">
        <authorList>
            <consortium name="DOE Joint Genome Institute"/>
            <person name="Kuo A."/>
            <person name="Miyauchi S."/>
            <person name="Kiss E."/>
            <person name="Drula E."/>
            <person name="Kohler A."/>
            <person name="Sanchez-Garcia M."/>
            <person name="Andreopoulos B."/>
            <person name="Barry K.W."/>
            <person name="Bonito G."/>
            <person name="Buee M."/>
            <person name="Carver A."/>
            <person name="Chen C."/>
            <person name="Cichocki N."/>
            <person name="Clum A."/>
            <person name="Culley D."/>
            <person name="Crous P.W."/>
            <person name="Fauchery L."/>
            <person name="Girlanda M."/>
            <person name="Hayes R."/>
            <person name="Keri Z."/>
            <person name="LaButti K."/>
            <person name="Lipzen A."/>
            <person name="Lombard V."/>
            <person name="Magnuson J."/>
            <person name="Maillard F."/>
            <person name="Morin E."/>
            <person name="Murat C."/>
            <person name="Nolan M."/>
            <person name="Ohm R."/>
            <person name="Pangilinan J."/>
            <person name="Pereira M."/>
            <person name="Perotto S."/>
            <person name="Peter M."/>
            <person name="Riley R."/>
            <person name="Sitrit Y."/>
            <person name="Stielow B."/>
            <person name="Szollosi G."/>
            <person name="Zifcakova L."/>
            <person name="Stursova M."/>
            <person name="Spatafora J.W."/>
            <person name="Tedersoo L."/>
            <person name="Vaario L.-M."/>
            <person name="Yamada A."/>
            <person name="Yan M."/>
            <person name="Wang P."/>
            <person name="Xu J."/>
            <person name="Bruns T."/>
            <person name="Baldrian P."/>
            <person name="Vilgalys R."/>
            <person name="Henrissat B."/>
            <person name="Grigoriev I.V."/>
            <person name="Hibbett D."/>
            <person name="Nagy L.G."/>
            <person name="Martin F.M."/>
        </authorList>
    </citation>
    <scope>NUCLEOTIDE SEQUENCE</scope>
    <source>
        <strain evidence="15">Prilba</strain>
    </source>
</reference>
<dbReference type="Pfam" id="PF00633">
    <property type="entry name" value="HHH"/>
    <property type="match status" value="1"/>
</dbReference>
<evidence type="ECO:0000256" key="3">
    <source>
        <dbReference type="ARBA" id="ARBA00022723"/>
    </source>
</evidence>
<dbReference type="InterPro" id="IPR011257">
    <property type="entry name" value="DNA_glycosylase"/>
</dbReference>
<gene>
    <name evidence="12" type="primary">NTH1</name>
    <name evidence="15" type="ORF">DFH94DRAFT_768216</name>
</gene>
<comment type="catalytic activity">
    <reaction evidence="11 12">
        <text>2'-deoxyribonucleotide-(2'-deoxyribose 5'-phosphate)-2'-deoxyribonucleotide-DNA = a 3'-end 2'-deoxyribonucleotide-(2,3-dehydro-2,3-deoxyribose 5'-phosphate)-DNA + a 5'-end 5'-phospho-2'-deoxyribonucleoside-DNA + H(+)</text>
        <dbReference type="Rhea" id="RHEA:66592"/>
        <dbReference type="Rhea" id="RHEA-COMP:13180"/>
        <dbReference type="Rhea" id="RHEA-COMP:16897"/>
        <dbReference type="Rhea" id="RHEA-COMP:17067"/>
        <dbReference type="ChEBI" id="CHEBI:15378"/>
        <dbReference type="ChEBI" id="CHEBI:136412"/>
        <dbReference type="ChEBI" id="CHEBI:157695"/>
        <dbReference type="ChEBI" id="CHEBI:167181"/>
        <dbReference type="EC" id="4.2.99.18"/>
    </reaction>
</comment>
<keyword evidence="12" id="KW-0496">Mitochondrion</keyword>
<comment type="subcellular location">
    <subcellularLocation>
        <location evidence="12">Nucleus</location>
    </subcellularLocation>
    <subcellularLocation>
        <location evidence="12">Mitochondrion</location>
    </subcellularLocation>
</comment>
<dbReference type="GO" id="GO:0005739">
    <property type="term" value="C:mitochondrion"/>
    <property type="evidence" value="ECO:0007669"/>
    <property type="project" value="UniProtKB-SubCell"/>
</dbReference>
<keyword evidence="6" id="KW-0408">Iron</keyword>
<dbReference type="CDD" id="cd00056">
    <property type="entry name" value="ENDO3c"/>
    <property type="match status" value="1"/>
</dbReference>
<feature type="domain" description="HhH-GPD" evidence="14">
    <location>
        <begin position="160"/>
        <end position="313"/>
    </location>
</feature>
<dbReference type="PANTHER" id="PTHR43286">
    <property type="entry name" value="ENDONUCLEASE III-LIKE PROTEIN 1"/>
    <property type="match status" value="1"/>
</dbReference>
<dbReference type="InterPro" id="IPR003265">
    <property type="entry name" value="HhH-GPD_domain"/>
</dbReference>
<keyword evidence="7" id="KW-0411">Iron-sulfur</keyword>
<dbReference type="GO" id="GO:0003677">
    <property type="term" value="F:DNA binding"/>
    <property type="evidence" value="ECO:0007669"/>
    <property type="project" value="UniProtKB-UniRule"/>
</dbReference>
<dbReference type="InterPro" id="IPR000445">
    <property type="entry name" value="HhH_motif"/>
</dbReference>
<dbReference type="EMBL" id="WHVB01000022">
    <property type="protein sequence ID" value="KAF8471572.1"/>
    <property type="molecule type" value="Genomic_DNA"/>
</dbReference>
<keyword evidence="16" id="KW-1185">Reference proteome</keyword>
<feature type="compositionally biased region" description="Basic and acidic residues" evidence="13">
    <location>
        <begin position="103"/>
        <end position="113"/>
    </location>
</feature>
<evidence type="ECO:0000256" key="8">
    <source>
        <dbReference type="ARBA" id="ARBA00023204"/>
    </source>
</evidence>
<dbReference type="GO" id="GO:0046872">
    <property type="term" value="F:metal ion binding"/>
    <property type="evidence" value="ECO:0007669"/>
    <property type="project" value="UniProtKB-KW"/>
</dbReference>
<evidence type="ECO:0000256" key="7">
    <source>
        <dbReference type="ARBA" id="ARBA00023014"/>
    </source>
</evidence>
<dbReference type="Proteomes" id="UP000759537">
    <property type="component" value="Unassembled WGS sequence"/>
</dbReference>
<dbReference type="GO" id="GO:0140078">
    <property type="term" value="F:class I DNA-(apurinic or apyrimidinic site) endonuclease activity"/>
    <property type="evidence" value="ECO:0007669"/>
    <property type="project" value="UniProtKB-EC"/>
</dbReference>
<dbReference type="AlphaFoldDB" id="A0A9P5MMQ3"/>
<dbReference type="GO" id="GO:0006289">
    <property type="term" value="P:nucleotide-excision repair"/>
    <property type="evidence" value="ECO:0007669"/>
    <property type="project" value="TreeGrafter"/>
</dbReference>
<keyword evidence="10 12" id="KW-0326">Glycosidase</keyword>
<dbReference type="SMART" id="SM00478">
    <property type="entry name" value="ENDO3c"/>
    <property type="match status" value="1"/>
</dbReference>
<keyword evidence="2" id="KW-0004">4Fe-4S</keyword>
<keyword evidence="4 12" id="KW-0227">DNA damage</keyword>
<comment type="caution">
    <text evidence="12">Lacks conserved residue(s) required for the propagation of feature annotation.</text>
</comment>
<dbReference type="OrthoDB" id="2099276at2759"/>
<keyword evidence="9 12" id="KW-0456">Lyase</keyword>
<sequence length="392" mass="43249">MKRLSGASTPKTRLISQQSSADPTVTLFKLENPNGDLEPRPSASPRRLKRVKVVEEVVQGDRDNGDFSVSATKTAPAADKGKKAGSGRTPSKSPQKPKAVKQALEKPHPAPEHWRETYDSIKEMRSRFPAPVDTMGCDTAKWKEMDPRNKRFATLVSLMLSSQTKDEVTDAAVDKLRVAFGGTLSLDALLAAEEHVIADAINKVGFWRRKTQYIRQAAQRLKDDFDSDVPKTVDELVSLPGVGPKMAFLCLHAAWDINVGIGVDVHVHRITNRLKWHKPPTKTPEETRINLESWLPTEFHKEINHLLVGFGQVFCLPLGPRCDLCTLGTQKICPSAQTVVKSRSKKAITVKEEESGPKIEIAIEEASTLKLLKEPASPFSSASSLTPEPDDI</sequence>
<dbReference type="EC" id="4.2.99.18" evidence="12"/>
<evidence type="ECO:0000313" key="15">
    <source>
        <dbReference type="EMBL" id="KAF8471572.1"/>
    </source>
</evidence>
<dbReference type="Gene3D" id="1.10.340.30">
    <property type="entry name" value="Hypothetical protein, domain 2"/>
    <property type="match status" value="1"/>
</dbReference>
<keyword evidence="8 12" id="KW-0234">DNA repair</keyword>
<dbReference type="SUPFAM" id="SSF48150">
    <property type="entry name" value="DNA-glycosylase"/>
    <property type="match status" value="1"/>
</dbReference>
<dbReference type="GO" id="GO:0005634">
    <property type="term" value="C:nucleus"/>
    <property type="evidence" value="ECO:0007669"/>
    <property type="project" value="UniProtKB-SubCell"/>
</dbReference>
<evidence type="ECO:0000256" key="6">
    <source>
        <dbReference type="ARBA" id="ARBA00023004"/>
    </source>
</evidence>
<protein>
    <recommendedName>
        <fullName evidence="12">Endonuclease III homolog</fullName>
        <ecNumber evidence="12">3.2.2.-</ecNumber>
        <ecNumber evidence="12">4.2.99.18</ecNumber>
    </recommendedName>
    <alternativeName>
        <fullName evidence="12">Bifunctional DNA N-glycosylase/DNA-(apurinic or apyrimidinic site) lyase</fullName>
        <shortName evidence="12">DNA glycosylase/AP lyase</shortName>
    </alternativeName>
</protein>
<dbReference type="PROSITE" id="PS01155">
    <property type="entry name" value="ENDONUCLEASE_III_2"/>
    <property type="match status" value="1"/>
</dbReference>
<comment type="function">
    <text evidence="12">Bifunctional DNA N-glycosylase with associated apurinic/apyrimidinic (AP) lyase function that catalyzes the first step in base excision repair (BER), the primary repair pathway for the repair of oxidative DNA damage. The DNA N-glycosylase activity releases the damaged DNA base from DNA by cleaving the N-glycosidic bond, leaving an AP site. The AP lyase activity cleaves the phosphodiester bond 3' to the AP site by a beta-elimination. Primarily recognizes and repairs oxidative base damage of pyrimidines.</text>
</comment>
<comment type="caution">
    <text evidence="15">The sequence shown here is derived from an EMBL/GenBank/DDBJ whole genome shotgun (WGS) entry which is preliminary data.</text>
</comment>
<keyword evidence="5 12" id="KW-0378">Hydrolase</keyword>
<dbReference type="Gene3D" id="1.10.1670.10">
    <property type="entry name" value="Helix-hairpin-Helix base-excision DNA repair enzymes (C-terminal)"/>
    <property type="match status" value="1"/>
</dbReference>
<dbReference type="FunFam" id="1.10.340.30:FF:000005">
    <property type="entry name" value="Endonuclease III-like protein 1"/>
    <property type="match status" value="1"/>
</dbReference>
<keyword evidence="3" id="KW-0479">Metal-binding</keyword>
<proteinExistence type="inferred from homology"/>
<feature type="region of interest" description="Disordered" evidence="13">
    <location>
        <begin position="1"/>
        <end position="113"/>
    </location>
</feature>
<feature type="compositionally biased region" description="Basic and acidic residues" evidence="13">
    <location>
        <begin position="52"/>
        <end position="65"/>
    </location>
</feature>
<evidence type="ECO:0000256" key="13">
    <source>
        <dbReference type="SAM" id="MobiDB-lite"/>
    </source>
</evidence>
<evidence type="ECO:0000256" key="5">
    <source>
        <dbReference type="ARBA" id="ARBA00022801"/>
    </source>
</evidence>
<dbReference type="PANTHER" id="PTHR43286:SF1">
    <property type="entry name" value="ENDONUCLEASE III-LIKE PROTEIN 1"/>
    <property type="match status" value="1"/>
</dbReference>
<organism evidence="15 16">
    <name type="scientific">Russula ochroleuca</name>
    <dbReference type="NCBI Taxonomy" id="152965"/>
    <lineage>
        <taxon>Eukaryota</taxon>
        <taxon>Fungi</taxon>
        <taxon>Dikarya</taxon>
        <taxon>Basidiomycota</taxon>
        <taxon>Agaricomycotina</taxon>
        <taxon>Agaricomycetes</taxon>
        <taxon>Russulales</taxon>
        <taxon>Russulaceae</taxon>
        <taxon>Russula</taxon>
    </lineage>
</organism>
<name>A0A9P5MMQ3_9AGAM</name>
<dbReference type="InterPro" id="IPR023170">
    <property type="entry name" value="HhH_base_excis_C"/>
</dbReference>
<dbReference type="GO" id="GO:0000703">
    <property type="term" value="F:oxidized pyrimidine nucleobase lesion DNA N-glycosylase activity"/>
    <property type="evidence" value="ECO:0007669"/>
    <property type="project" value="UniProtKB-UniRule"/>
</dbReference>
<keyword evidence="12" id="KW-0539">Nucleus</keyword>
<dbReference type="InterPro" id="IPR030841">
    <property type="entry name" value="NTH1"/>
</dbReference>
<dbReference type="EC" id="3.2.2.-" evidence="12"/>
<reference evidence="15" key="2">
    <citation type="journal article" date="2020" name="Nat. Commun.">
        <title>Large-scale genome sequencing of mycorrhizal fungi provides insights into the early evolution of symbiotic traits.</title>
        <authorList>
            <person name="Miyauchi S."/>
            <person name="Kiss E."/>
            <person name="Kuo A."/>
            <person name="Drula E."/>
            <person name="Kohler A."/>
            <person name="Sanchez-Garcia M."/>
            <person name="Morin E."/>
            <person name="Andreopoulos B."/>
            <person name="Barry K.W."/>
            <person name="Bonito G."/>
            <person name="Buee M."/>
            <person name="Carver A."/>
            <person name="Chen C."/>
            <person name="Cichocki N."/>
            <person name="Clum A."/>
            <person name="Culley D."/>
            <person name="Crous P.W."/>
            <person name="Fauchery L."/>
            <person name="Girlanda M."/>
            <person name="Hayes R.D."/>
            <person name="Keri Z."/>
            <person name="LaButti K."/>
            <person name="Lipzen A."/>
            <person name="Lombard V."/>
            <person name="Magnuson J."/>
            <person name="Maillard F."/>
            <person name="Murat C."/>
            <person name="Nolan M."/>
            <person name="Ohm R.A."/>
            <person name="Pangilinan J."/>
            <person name="Pereira M.F."/>
            <person name="Perotto S."/>
            <person name="Peter M."/>
            <person name="Pfister S."/>
            <person name="Riley R."/>
            <person name="Sitrit Y."/>
            <person name="Stielow J.B."/>
            <person name="Szollosi G."/>
            <person name="Zifcakova L."/>
            <person name="Stursova M."/>
            <person name="Spatafora J.W."/>
            <person name="Tedersoo L."/>
            <person name="Vaario L.M."/>
            <person name="Yamada A."/>
            <person name="Yan M."/>
            <person name="Wang P."/>
            <person name="Xu J."/>
            <person name="Bruns T."/>
            <person name="Baldrian P."/>
            <person name="Vilgalys R."/>
            <person name="Dunand C."/>
            <person name="Henrissat B."/>
            <person name="Grigoriev I.V."/>
            <person name="Hibbett D."/>
            <person name="Nagy L.G."/>
            <person name="Martin F.M."/>
        </authorList>
    </citation>
    <scope>NUCLEOTIDE SEQUENCE</scope>
    <source>
        <strain evidence="15">Prilba</strain>
    </source>
</reference>
<dbReference type="HAMAP" id="MF_03183">
    <property type="entry name" value="Endonuclease_III_Nth"/>
    <property type="match status" value="1"/>
</dbReference>
<dbReference type="GO" id="GO:0051539">
    <property type="term" value="F:4 iron, 4 sulfur cluster binding"/>
    <property type="evidence" value="ECO:0007669"/>
    <property type="project" value="UniProtKB-KW"/>
</dbReference>
<evidence type="ECO:0000259" key="14">
    <source>
        <dbReference type="SMART" id="SM00478"/>
    </source>
</evidence>
<evidence type="ECO:0000256" key="1">
    <source>
        <dbReference type="ARBA" id="ARBA00008343"/>
    </source>
</evidence>
<comment type="similarity">
    <text evidence="1 12">Belongs to the Nth/MutY family.</text>
</comment>
<evidence type="ECO:0000256" key="2">
    <source>
        <dbReference type="ARBA" id="ARBA00022485"/>
    </source>
</evidence>
<evidence type="ECO:0000313" key="16">
    <source>
        <dbReference type="Proteomes" id="UP000759537"/>
    </source>
</evidence>
<feature type="compositionally biased region" description="Polar residues" evidence="13">
    <location>
        <begin position="1"/>
        <end position="23"/>
    </location>
</feature>
<evidence type="ECO:0000256" key="11">
    <source>
        <dbReference type="ARBA" id="ARBA00044632"/>
    </source>
</evidence>
<evidence type="ECO:0000256" key="10">
    <source>
        <dbReference type="ARBA" id="ARBA00023295"/>
    </source>
</evidence>
<evidence type="ECO:0000256" key="12">
    <source>
        <dbReference type="HAMAP-Rule" id="MF_03183"/>
    </source>
</evidence>
<accession>A0A9P5MMQ3</accession>
<dbReference type="GO" id="GO:0006285">
    <property type="term" value="P:base-excision repair, AP site formation"/>
    <property type="evidence" value="ECO:0007669"/>
    <property type="project" value="UniProtKB-UniRule"/>
</dbReference>